<evidence type="ECO:0000256" key="2">
    <source>
        <dbReference type="SAM" id="Phobius"/>
    </source>
</evidence>
<sequence length="117" mass="12462">MRRARRPPPLPRPCRFARHRRSSLTKGVGAAASSSVPPYERVLGLGAMVAYMLLVVMLLVAGLHAEVGRRAVFAKLSDGGRASGEVVSSPHPPSSSPSPPGAKPWGPGRNRIHPWQA</sequence>
<keyword evidence="2" id="KW-0812">Transmembrane</keyword>
<feature type="region of interest" description="Disordered" evidence="1">
    <location>
        <begin position="1"/>
        <end position="32"/>
    </location>
</feature>
<feature type="transmembrane region" description="Helical" evidence="2">
    <location>
        <begin position="42"/>
        <end position="65"/>
    </location>
</feature>
<feature type="region of interest" description="Disordered" evidence="1">
    <location>
        <begin position="79"/>
        <end position="117"/>
    </location>
</feature>
<keyword evidence="2" id="KW-1133">Transmembrane helix</keyword>
<evidence type="ECO:0000313" key="3">
    <source>
        <dbReference type="EMBL" id="KAG2561408.1"/>
    </source>
</evidence>
<gene>
    <name evidence="3" type="ORF">PVAP13_8KG156701</name>
</gene>
<dbReference type="Proteomes" id="UP000823388">
    <property type="component" value="Chromosome 8K"/>
</dbReference>
<keyword evidence="4" id="KW-1185">Reference proteome</keyword>
<evidence type="ECO:0000256" key="1">
    <source>
        <dbReference type="SAM" id="MobiDB-lite"/>
    </source>
</evidence>
<accession>A0A8T0PKH5</accession>
<organism evidence="3 4">
    <name type="scientific">Panicum virgatum</name>
    <name type="common">Blackwell switchgrass</name>
    <dbReference type="NCBI Taxonomy" id="38727"/>
    <lineage>
        <taxon>Eukaryota</taxon>
        <taxon>Viridiplantae</taxon>
        <taxon>Streptophyta</taxon>
        <taxon>Embryophyta</taxon>
        <taxon>Tracheophyta</taxon>
        <taxon>Spermatophyta</taxon>
        <taxon>Magnoliopsida</taxon>
        <taxon>Liliopsida</taxon>
        <taxon>Poales</taxon>
        <taxon>Poaceae</taxon>
        <taxon>PACMAD clade</taxon>
        <taxon>Panicoideae</taxon>
        <taxon>Panicodae</taxon>
        <taxon>Paniceae</taxon>
        <taxon>Panicinae</taxon>
        <taxon>Panicum</taxon>
        <taxon>Panicum sect. Hiantes</taxon>
    </lineage>
</organism>
<dbReference type="EMBL" id="CM029051">
    <property type="protein sequence ID" value="KAG2561408.1"/>
    <property type="molecule type" value="Genomic_DNA"/>
</dbReference>
<dbReference type="AlphaFoldDB" id="A0A8T0PKH5"/>
<reference evidence="3" key="1">
    <citation type="submission" date="2020-05" db="EMBL/GenBank/DDBJ databases">
        <title>WGS assembly of Panicum virgatum.</title>
        <authorList>
            <person name="Lovell J.T."/>
            <person name="Jenkins J."/>
            <person name="Shu S."/>
            <person name="Juenger T.E."/>
            <person name="Schmutz J."/>
        </authorList>
    </citation>
    <scope>NUCLEOTIDE SEQUENCE</scope>
    <source>
        <strain evidence="3">AP13</strain>
    </source>
</reference>
<name>A0A8T0PKH5_PANVG</name>
<evidence type="ECO:0000313" key="4">
    <source>
        <dbReference type="Proteomes" id="UP000823388"/>
    </source>
</evidence>
<feature type="compositionally biased region" description="Pro residues" evidence="1">
    <location>
        <begin position="90"/>
        <end position="102"/>
    </location>
</feature>
<comment type="caution">
    <text evidence="3">The sequence shown here is derived from an EMBL/GenBank/DDBJ whole genome shotgun (WGS) entry which is preliminary data.</text>
</comment>
<keyword evidence="2" id="KW-0472">Membrane</keyword>
<protein>
    <submittedName>
        <fullName evidence="3">Uncharacterized protein</fullName>
    </submittedName>
</protein>
<proteinExistence type="predicted"/>